<dbReference type="Proteomes" id="UP001438953">
    <property type="component" value="Unassembled WGS sequence"/>
</dbReference>
<proteinExistence type="predicted"/>
<protein>
    <submittedName>
        <fullName evidence="2">Sugar phosphate isomerase/epimerase</fullName>
    </submittedName>
</protein>
<dbReference type="PANTHER" id="PTHR12110:SF48">
    <property type="entry name" value="BLL3656 PROTEIN"/>
    <property type="match status" value="1"/>
</dbReference>
<dbReference type="Gene3D" id="3.20.20.150">
    <property type="entry name" value="Divalent-metal-dependent TIM barrel enzymes"/>
    <property type="match status" value="1"/>
</dbReference>
<keyword evidence="2" id="KW-0413">Isomerase</keyword>
<organism evidence="2 3">
    <name type="scientific">Thioclava kandeliae</name>
    <dbReference type="NCBI Taxonomy" id="3070818"/>
    <lineage>
        <taxon>Bacteria</taxon>
        <taxon>Pseudomonadati</taxon>
        <taxon>Pseudomonadota</taxon>
        <taxon>Alphaproteobacteria</taxon>
        <taxon>Rhodobacterales</taxon>
        <taxon>Paracoccaceae</taxon>
        <taxon>Thioclava</taxon>
    </lineage>
</organism>
<reference evidence="2 3" key="2">
    <citation type="submission" date="2024-06" db="EMBL/GenBank/DDBJ databases">
        <title>Thioclava kandeliae sp. nov. from a rhizosphere soil sample of Kandelia candel in a mangrove.</title>
        <authorList>
            <person name="Mu T."/>
        </authorList>
    </citation>
    <scope>NUCLEOTIDE SEQUENCE [LARGE SCALE GENOMIC DNA]</scope>
    <source>
        <strain evidence="2 3">CPCC 100088</strain>
    </source>
</reference>
<dbReference type="EMBL" id="JAYWLC010000022">
    <property type="protein sequence ID" value="MER5173618.1"/>
    <property type="molecule type" value="Genomic_DNA"/>
</dbReference>
<dbReference type="GO" id="GO:0016853">
    <property type="term" value="F:isomerase activity"/>
    <property type="evidence" value="ECO:0007669"/>
    <property type="project" value="UniProtKB-KW"/>
</dbReference>
<evidence type="ECO:0000313" key="2">
    <source>
        <dbReference type="EMBL" id="MER5173618.1"/>
    </source>
</evidence>
<evidence type="ECO:0000313" key="3">
    <source>
        <dbReference type="Proteomes" id="UP001438953"/>
    </source>
</evidence>
<dbReference type="SUPFAM" id="SSF51658">
    <property type="entry name" value="Xylose isomerase-like"/>
    <property type="match status" value="1"/>
</dbReference>
<dbReference type="Pfam" id="PF01261">
    <property type="entry name" value="AP_endonuc_2"/>
    <property type="match status" value="1"/>
</dbReference>
<gene>
    <name evidence="2" type="ORF">VSX56_17775</name>
</gene>
<feature type="domain" description="Xylose isomerase-like TIM barrel" evidence="1">
    <location>
        <begin position="22"/>
        <end position="243"/>
    </location>
</feature>
<dbReference type="RefSeq" id="WP_349295572.1">
    <property type="nucleotide sequence ID" value="NZ_JAYWLC010000022.1"/>
</dbReference>
<keyword evidence="3" id="KW-1185">Reference proteome</keyword>
<reference evidence="2 3" key="1">
    <citation type="submission" date="2024-01" db="EMBL/GenBank/DDBJ databases">
        <authorList>
            <person name="Deng Y."/>
            <person name="Su J."/>
        </authorList>
    </citation>
    <scope>NUCLEOTIDE SEQUENCE [LARGE SCALE GENOMIC DNA]</scope>
    <source>
        <strain evidence="2 3">CPCC 100088</strain>
    </source>
</reference>
<dbReference type="InterPro" id="IPR036237">
    <property type="entry name" value="Xyl_isomerase-like_sf"/>
</dbReference>
<sequence>MTHRLSVAHLTAIGLAPPEFIHAAARAGFDGVGLRLLRVTETSPGYPLHEDAQMLRATRAALAETGLGVGDIEFLKLTPETRPEEYLPLLEAGAALGARHLITAPYDPDLDRLAARLNALGELAAPLGIKVMLEFFPWTSVPDLGVAQRVVEAAGPATGLLVDSLHFDRSGSDLAELQRIDPDRLPFIHLCDAPVRPYYSTDELLRTAREDRSPPGEGEIDLARFLRALPAAIPITLEVPMQALEEAEGSQAVLTHVAGQTRSWLAAQDL</sequence>
<dbReference type="InterPro" id="IPR013022">
    <property type="entry name" value="Xyl_isomerase-like_TIM-brl"/>
</dbReference>
<name>A0ABV1SL28_9RHOB</name>
<accession>A0ABV1SL28</accession>
<comment type="caution">
    <text evidence="2">The sequence shown here is derived from an EMBL/GenBank/DDBJ whole genome shotgun (WGS) entry which is preliminary data.</text>
</comment>
<evidence type="ECO:0000259" key="1">
    <source>
        <dbReference type="Pfam" id="PF01261"/>
    </source>
</evidence>
<dbReference type="PANTHER" id="PTHR12110">
    <property type="entry name" value="HYDROXYPYRUVATE ISOMERASE"/>
    <property type="match status" value="1"/>
</dbReference>
<dbReference type="InterPro" id="IPR050312">
    <property type="entry name" value="IolE/XylAMocC-like"/>
</dbReference>